<dbReference type="InterPro" id="IPR033803">
    <property type="entry name" value="CBD-like_Golvesin-Xly"/>
</dbReference>
<name>E1IGK2_9CHLR</name>
<dbReference type="STRING" id="765420.OSCT_2453"/>
<evidence type="ECO:0000256" key="2">
    <source>
        <dbReference type="SAM" id="MobiDB-lite"/>
    </source>
</evidence>
<dbReference type="InterPro" id="IPR011055">
    <property type="entry name" value="Dup_hybrid_motif"/>
</dbReference>
<comment type="caution">
    <text evidence="6">The sequence shown here is derived from an EMBL/GenBank/DDBJ whole genome shotgun (WGS) entry which is preliminary data.</text>
</comment>
<keyword evidence="1 3" id="KW-0732">Signal</keyword>
<dbReference type="SUPFAM" id="SSF51261">
    <property type="entry name" value="Duplicated hybrid motif"/>
    <property type="match status" value="1"/>
</dbReference>
<dbReference type="PANTHER" id="PTHR21666">
    <property type="entry name" value="PEPTIDASE-RELATED"/>
    <property type="match status" value="1"/>
</dbReference>
<protein>
    <submittedName>
        <fullName evidence="6">Peptidase M23B</fullName>
    </submittedName>
</protein>
<evidence type="ECO:0000259" key="4">
    <source>
        <dbReference type="Pfam" id="PF01551"/>
    </source>
</evidence>
<dbReference type="eggNOG" id="COG0739">
    <property type="taxonomic scope" value="Bacteria"/>
</dbReference>
<dbReference type="Pfam" id="PF25275">
    <property type="entry name" value="Golvesin_C"/>
    <property type="match status" value="1"/>
</dbReference>
<feature type="chain" id="PRO_5003147074" evidence="3">
    <location>
        <begin position="17"/>
        <end position="581"/>
    </location>
</feature>
<dbReference type="InterPro" id="IPR016047">
    <property type="entry name" value="M23ase_b-sheet_dom"/>
</dbReference>
<dbReference type="InterPro" id="IPR050570">
    <property type="entry name" value="Cell_wall_metabolism_enzyme"/>
</dbReference>
<accession>E1IGK2</accession>
<evidence type="ECO:0000313" key="7">
    <source>
        <dbReference type="Proteomes" id="UP000054010"/>
    </source>
</evidence>
<dbReference type="PANTHER" id="PTHR21666:SF289">
    <property type="entry name" value="L-ALA--D-GLU ENDOPEPTIDASE"/>
    <property type="match status" value="1"/>
</dbReference>
<organism evidence="6 7">
    <name type="scientific">Oscillochloris trichoides DG-6</name>
    <dbReference type="NCBI Taxonomy" id="765420"/>
    <lineage>
        <taxon>Bacteria</taxon>
        <taxon>Bacillati</taxon>
        <taxon>Chloroflexota</taxon>
        <taxon>Chloroflexia</taxon>
        <taxon>Chloroflexales</taxon>
        <taxon>Chloroflexineae</taxon>
        <taxon>Oscillochloridaceae</taxon>
        <taxon>Oscillochloris</taxon>
    </lineage>
</organism>
<evidence type="ECO:0000259" key="5">
    <source>
        <dbReference type="Pfam" id="PF25275"/>
    </source>
</evidence>
<feature type="domain" description="Golvesin/Xly CBD-like" evidence="5">
    <location>
        <begin position="480"/>
        <end position="576"/>
    </location>
</feature>
<dbReference type="HOGENOM" id="CLU_433986_0_0_0"/>
<evidence type="ECO:0000256" key="1">
    <source>
        <dbReference type="ARBA" id="ARBA00022729"/>
    </source>
</evidence>
<dbReference type="Pfam" id="PF01551">
    <property type="entry name" value="Peptidase_M23"/>
    <property type="match status" value="1"/>
</dbReference>
<dbReference type="EMBL" id="ADVR01000108">
    <property type="protein sequence ID" value="EFO79671.1"/>
    <property type="molecule type" value="Genomic_DNA"/>
</dbReference>
<feature type="compositionally biased region" description="Pro residues" evidence="2">
    <location>
        <begin position="18"/>
        <end position="31"/>
    </location>
</feature>
<feature type="domain" description="M23ase beta-sheet core" evidence="4">
    <location>
        <begin position="297"/>
        <end position="395"/>
    </location>
</feature>
<feature type="region of interest" description="Disordered" evidence="2">
    <location>
        <begin position="18"/>
        <end position="57"/>
    </location>
</feature>
<dbReference type="Proteomes" id="UP000054010">
    <property type="component" value="Unassembled WGS sequence"/>
</dbReference>
<feature type="compositionally biased region" description="Low complexity" evidence="2">
    <location>
        <begin position="32"/>
        <end position="47"/>
    </location>
</feature>
<evidence type="ECO:0000256" key="3">
    <source>
        <dbReference type="SAM" id="SignalP"/>
    </source>
</evidence>
<dbReference type="AlphaFoldDB" id="E1IGK2"/>
<dbReference type="GO" id="GO:0004222">
    <property type="term" value="F:metalloendopeptidase activity"/>
    <property type="evidence" value="ECO:0007669"/>
    <property type="project" value="TreeGrafter"/>
</dbReference>
<feature type="signal peptide" evidence="3">
    <location>
        <begin position="1"/>
        <end position="16"/>
    </location>
</feature>
<proteinExistence type="predicted"/>
<evidence type="ECO:0000313" key="6">
    <source>
        <dbReference type="EMBL" id="EFO79671.1"/>
    </source>
</evidence>
<dbReference type="Gene3D" id="2.70.70.10">
    <property type="entry name" value="Glucose Permease (Domain IIA)"/>
    <property type="match status" value="1"/>
</dbReference>
<keyword evidence="7" id="KW-1185">Reference proteome</keyword>
<dbReference type="CDD" id="cd12797">
    <property type="entry name" value="M23_peptidase"/>
    <property type="match status" value="1"/>
</dbReference>
<dbReference type="OrthoDB" id="9795421at2"/>
<sequence>MTLLGLVVALVLVACATPPPVPPPSPTPTNIPTPSAMPTAMPSAAPTDVPPAATPLPTDALFEPQRLSYAHNFNGPQIQALLEERGSPLASVRIQVGGRTQSFTDVLVGLSSLYSINPEVLLALMHYHGGLLNAGSNDNLAWAMGYQGDGGNRRGVYSQLRWAAREIRAATREYTLRNPSDPPPPLVFADGTRQPVSADIAFSRYVLARVLAPTTNPGGLGWRIDGFLNTYARLFGDPRQPPTDWPALAQPFMVSPMAQIFPVTSFFDHDAPFLRENGGIDTFWGRHETDIAFAYDGHTGWDYAMGPPDVVLAAAAGEVTFAGNSDDGCPTPAKAVIIDHGNGYRSLYWHLHSMSVEAGQQVAAGEEIGIAGDSGCANGAHLHFQVQYLGRDVDPYGWCGATPDPWAAKPAGQVSVWLWADTPSPCGPPAAGVVVVDDAGPDFSSSGDWQLNAVGYAGGSRYAASSFPGSNLQPWRSAALAPPLVAAWRPQLPSSGRYRVLAYIPYALNGLDESREQRYLIHHRDGSSLATINAEDARNWWADLGTYEFTPTEALVLSGSLTGDLRRGVWIDAVAFVPVEK</sequence>
<gene>
    <name evidence="6" type="ORF">OSCT_2453</name>
</gene>
<reference evidence="6 7" key="1">
    <citation type="journal article" date="2011" name="J. Bacteriol.">
        <title>Draft genome sequence of the anoxygenic filamentous phototrophic bacterium Oscillochloris trichoides subsp. DG-6.</title>
        <authorList>
            <person name="Kuznetsov B.B."/>
            <person name="Ivanovsky R.N."/>
            <person name="Keppen O.I."/>
            <person name="Sukhacheva M.V."/>
            <person name="Bumazhkin B.K."/>
            <person name="Patutina E.O."/>
            <person name="Beletsky A.V."/>
            <person name="Mardanov A.V."/>
            <person name="Baslerov R.V."/>
            <person name="Panteleeva A.N."/>
            <person name="Kolganova T.V."/>
            <person name="Ravin N.V."/>
            <person name="Skryabin K.G."/>
        </authorList>
    </citation>
    <scope>NUCLEOTIDE SEQUENCE [LARGE SCALE GENOMIC DNA]</scope>
    <source>
        <strain evidence="6 7">DG-6</strain>
    </source>
</reference>